<dbReference type="OrthoDB" id="9882800at2"/>
<feature type="compositionally biased region" description="Basic and acidic residues" evidence="2">
    <location>
        <begin position="107"/>
        <end position="116"/>
    </location>
</feature>
<keyword evidence="1" id="KW-0175">Coiled coil</keyword>
<feature type="coiled-coil region" evidence="1">
    <location>
        <begin position="1"/>
        <end position="56"/>
    </location>
</feature>
<name>E6UKW1_RUMA7</name>
<gene>
    <name evidence="3" type="ordered locus">Rumal_3883</name>
</gene>
<dbReference type="AlphaFoldDB" id="E6UKW1"/>
<feature type="region of interest" description="Disordered" evidence="2">
    <location>
        <begin position="80"/>
        <end position="116"/>
    </location>
</feature>
<feature type="compositionally biased region" description="Basic and acidic residues" evidence="2">
    <location>
        <begin position="80"/>
        <end position="99"/>
    </location>
</feature>
<evidence type="ECO:0000313" key="4">
    <source>
        <dbReference type="Proteomes" id="UP000006919"/>
    </source>
</evidence>
<dbReference type="KEGG" id="ral:Rumal_3883"/>
<geneLocation type="plasmid" evidence="3 4">
    <name>pRUMAL02</name>
</geneLocation>
<accession>E6UKW1</accession>
<dbReference type="Proteomes" id="UP000006919">
    <property type="component" value="Plasmid pRUMAL02"/>
</dbReference>
<evidence type="ECO:0000256" key="1">
    <source>
        <dbReference type="SAM" id="Coils"/>
    </source>
</evidence>
<reference evidence="4" key="1">
    <citation type="journal article" date="2011" name="J. Bacteriol.">
        <title>Complete genome of the cellulolytic ruminal bacterium Ruminococcus albus 7.</title>
        <authorList>
            <person name="Suen G."/>
            <person name="Stevenson D.M."/>
            <person name="Bruce D.C."/>
            <person name="Chertkov O."/>
            <person name="Copeland A."/>
            <person name="Cheng J.F."/>
            <person name="Detter C."/>
            <person name="Detter J.C."/>
            <person name="Goodwin L.A."/>
            <person name="Han C.S."/>
            <person name="Hauser L.J."/>
            <person name="Ivanova N.N."/>
            <person name="Kyrpides N.C."/>
            <person name="Land M.L."/>
            <person name="Lapidus A."/>
            <person name="Lucas S."/>
            <person name="Ovchinnikova G."/>
            <person name="Pitluck S."/>
            <person name="Tapia R."/>
            <person name="Woyke T."/>
            <person name="Boyum J."/>
            <person name="Mead D."/>
            <person name="Weimer P.J."/>
        </authorList>
    </citation>
    <scope>NUCLEOTIDE SEQUENCE [LARGE SCALE GENOMIC DNA]</scope>
    <source>
        <strain evidence="4">ATCC 27210 / DSM 20455 / JCM 14654 / NCDO 2250 / 7</strain>
        <plasmid evidence="4">pRUMAL02</plasmid>
    </source>
</reference>
<evidence type="ECO:0000256" key="2">
    <source>
        <dbReference type="SAM" id="MobiDB-lite"/>
    </source>
</evidence>
<evidence type="ECO:0000313" key="3">
    <source>
        <dbReference type="EMBL" id="ADU24307.1"/>
    </source>
</evidence>
<proteinExistence type="predicted"/>
<keyword evidence="3" id="KW-0614">Plasmid</keyword>
<dbReference type="EMBL" id="CP002405">
    <property type="protein sequence ID" value="ADU24307.1"/>
    <property type="molecule type" value="Genomic_DNA"/>
</dbReference>
<organism evidence="3 4">
    <name type="scientific">Ruminococcus albus (strain ATCC 27210 / DSM 20455 / JCM 14654 / NCDO 2250 / 7)</name>
    <dbReference type="NCBI Taxonomy" id="697329"/>
    <lineage>
        <taxon>Bacteria</taxon>
        <taxon>Bacillati</taxon>
        <taxon>Bacillota</taxon>
        <taxon>Clostridia</taxon>
        <taxon>Eubacteriales</taxon>
        <taxon>Oscillospiraceae</taxon>
        <taxon>Ruminococcus</taxon>
    </lineage>
</organism>
<dbReference type="RefSeq" id="WP_013483847.1">
    <property type="nucleotide sequence ID" value="NC_014825.1"/>
</dbReference>
<sequence>MTDKAARVEKLSAKLASARKNTENTVRLIAYHKKMLKIYRKKEAELEEKLEREQFADLYKAVRDKGCDISALNAAIEKGDFSAETTPKEMDTETEKPEDVPAAAAVHDNKSQEDKH</sequence>
<dbReference type="HOGENOM" id="CLU_2095065_0_0_9"/>
<protein>
    <submittedName>
        <fullName evidence="3">Uncharacterized protein</fullName>
    </submittedName>
</protein>